<dbReference type="KEGG" id="maqu:Maq22A_c11475"/>
<reference evidence="8" key="2">
    <citation type="submission" date="2015-01" db="EMBL/GenBank/DDBJ databases">
        <title>Complete genome sequence of Methylobacterium aquaticum strain 22A.</title>
        <authorList>
            <person name="Tani A."/>
            <person name="Ogura Y."/>
            <person name="Hayashi T."/>
        </authorList>
    </citation>
    <scope>NUCLEOTIDE SEQUENCE [LARGE SCALE GENOMIC DNA]</scope>
    <source>
        <strain evidence="8">MA-22A</strain>
    </source>
</reference>
<dbReference type="SMART" id="SM00283">
    <property type="entry name" value="MA"/>
    <property type="match status" value="1"/>
</dbReference>
<dbReference type="RefSeq" id="WP_060846862.1">
    <property type="nucleotide sequence ID" value="NZ_AP014704.1"/>
</dbReference>
<sequence length="563" mass="57372">MRGFNDLPLLAKLALPAALVLVVALGLVGLARGGLDAMGRTMSEIVDVRTNRAVSALRLENAVAEAAIAQRSVIIEGSDEVRQALAKQHRAAEEIAGAQAERLVALAGTDDEHAQDEDLRARVADYLAFSSKVVTNAQQGMTDVAFALSSEQDAGRRAKAAVAIDARVQATLAELSAARDAAEAAATATKTRLTLLAALGLVLAFSVLSAIAVLGIARPLARTTRAMNALAAGDLAIPVAGTGRRDEIGALARALQVFKESGAEMRRLTEREGERTEAAARRAALVDGLARQFEAKVESLSRDLAGAAGTMEAAARGMAAGAEAGAGRTDAAAGVAQRTSGHVHAVAAASEEMTAAIQEIVGQVVQTSRMAGQAVVAARRTDATVSELSVAAERIERVVSVIADIAAQTNLLALNATIEAARAGAAGRGFAVVAAEVKALAGQTTRATDEITGEVGAIQAATRAAVADIQRIGRVIGEMSASATSVAAVMEQQGAATQEIARSVGEAAHGTGHVTETLGDLRREAGETGVAAGRVLEAALSLSRHSDGLTREVGGFLAAVKAA</sequence>
<dbReference type="SUPFAM" id="SSF58104">
    <property type="entry name" value="Methyl-accepting chemotaxis protein (MCP) signaling domain"/>
    <property type="match status" value="1"/>
</dbReference>
<evidence type="ECO:0000256" key="3">
    <source>
        <dbReference type="PROSITE-ProRule" id="PRU00284"/>
    </source>
</evidence>
<accession>A0A0C6FRY2</accession>
<dbReference type="PROSITE" id="PS50111">
    <property type="entry name" value="CHEMOTAXIS_TRANSDUC_2"/>
    <property type="match status" value="1"/>
</dbReference>
<feature type="transmembrane region" description="Helical" evidence="4">
    <location>
        <begin position="195"/>
        <end position="217"/>
    </location>
</feature>
<proteinExistence type="inferred from homology"/>
<dbReference type="STRING" id="270351.Maq22A_c11475"/>
<evidence type="ECO:0000256" key="2">
    <source>
        <dbReference type="ARBA" id="ARBA00029447"/>
    </source>
</evidence>
<reference evidence="7 8" key="1">
    <citation type="journal article" date="2015" name="Genome Announc.">
        <title>Complete Genome Sequence of Methylobacterium aquaticum Strain 22A, Isolated from Racomitrium japonicum Moss.</title>
        <authorList>
            <person name="Tani A."/>
            <person name="Ogura Y."/>
            <person name="Hayashi T."/>
            <person name="Kimbara K."/>
        </authorList>
    </citation>
    <scope>NUCLEOTIDE SEQUENCE [LARGE SCALE GENOMIC DNA]</scope>
    <source>
        <strain evidence="7 8">MA-22A</strain>
    </source>
</reference>
<organism evidence="7 8">
    <name type="scientific">Methylobacterium aquaticum</name>
    <dbReference type="NCBI Taxonomy" id="270351"/>
    <lineage>
        <taxon>Bacteria</taxon>
        <taxon>Pseudomonadati</taxon>
        <taxon>Pseudomonadota</taxon>
        <taxon>Alphaproteobacteria</taxon>
        <taxon>Hyphomicrobiales</taxon>
        <taxon>Methylobacteriaceae</taxon>
        <taxon>Methylobacterium</taxon>
    </lineage>
</organism>
<dbReference type="PANTHER" id="PTHR32089:SF112">
    <property type="entry name" value="LYSOZYME-LIKE PROTEIN-RELATED"/>
    <property type="match status" value="1"/>
</dbReference>
<evidence type="ECO:0000259" key="6">
    <source>
        <dbReference type="PROSITE" id="PS50885"/>
    </source>
</evidence>
<evidence type="ECO:0000256" key="4">
    <source>
        <dbReference type="SAM" id="Phobius"/>
    </source>
</evidence>
<comment type="similarity">
    <text evidence="2">Belongs to the methyl-accepting chemotaxis (MCP) protein family.</text>
</comment>
<dbReference type="PANTHER" id="PTHR32089">
    <property type="entry name" value="METHYL-ACCEPTING CHEMOTAXIS PROTEIN MCPB"/>
    <property type="match status" value="1"/>
</dbReference>
<dbReference type="GO" id="GO:0007165">
    <property type="term" value="P:signal transduction"/>
    <property type="evidence" value="ECO:0007669"/>
    <property type="project" value="UniProtKB-KW"/>
</dbReference>
<protein>
    <submittedName>
        <fullName evidence="7">Methyl-accepting chemotaxis protein</fullName>
    </submittedName>
</protein>
<evidence type="ECO:0000313" key="8">
    <source>
        <dbReference type="Proteomes" id="UP000061432"/>
    </source>
</evidence>
<dbReference type="PATRIC" id="fig|270351.10.peg.2211"/>
<feature type="domain" description="Methyl-accepting transducer" evidence="5">
    <location>
        <begin position="307"/>
        <end position="543"/>
    </location>
</feature>
<dbReference type="GO" id="GO:0004888">
    <property type="term" value="F:transmembrane signaling receptor activity"/>
    <property type="evidence" value="ECO:0007669"/>
    <property type="project" value="InterPro"/>
</dbReference>
<dbReference type="SMART" id="SM00304">
    <property type="entry name" value="HAMP"/>
    <property type="match status" value="1"/>
</dbReference>
<keyword evidence="1 3" id="KW-0807">Transducer</keyword>
<dbReference type="Gene3D" id="1.10.287.950">
    <property type="entry name" value="Methyl-accepting chemotaxis protein"/>
    <property type="match status" value="1"/>
</dbReference>
<dbReference type="EMBL" id="AP014704">
    <property type="protein sequence ID" value="BAQ45550.1"/>
    <property type="molecule type" value="Genomic_DNA"/>
</dbReference>
<dbReference type="GO" id="GO:0006935">
    <property type="term" value="P:chemotaxis"/>
    <property type="evidence" value="ECO:0007669"/>
    <property type="project" value="InterPro"/>
</dbReference>
<dbReference type="AlphaFoldDB" id="A0A0C6FRY2"/>
<gene>
    <name evidence="7" type="ORF">Maq22A_c11475</name>
</gene>
<keyword evidence="4" id="KW-0472">Membrane</keyword>
<keyword evidence="4" id="KW-1133">Transmembrane helix</keyword>
<dbReference type="PROSITE" id="PS50885">
    <property type="entry name" value="HAMP"/>
    <property type="match status" value="1"/>
</dbReference>
<keyword evidence="4" id="KW-0812">Transmembrane</keyword>
<evidence type="ECO:0000256" key="1">
    <source>
        <dbReference type="ARBA" id="ARBA00023224"/>
    </source>
</evidence>
<evidence type="ECO:0000259" key="5">
    <source>
        <dbReference type="PROSITE" id="PS50111"/>
    </source>
</evidence>
<dbReference type="InterPro" id="IPR003660">
    <property type="entry name" value="HAMP_dom"/>
</dbReference>
<dbReference type="Proteomes" id="UP000061432">
    <property type="component" value="Chromosome"/>
</dbReference>
<dbReference type="CDD" id="cd06225">
    <property type="entry name" value="HAMP"/>
    <property type="match status" value="1"/>
</dbReference>
<dbReference type="InterPro" id="IPR004089">
    <property type="entry name" value="MCPsignal_dom"/>
</dbReference>
<evidence type="ECO:0000313" key="7">
    <source>
        <dbReference type="EMBL" id="BAQ45550.1"/>
    </source>
</evidence>
<dbReference type="Pfam" id="PF00015">
    <property type="entry name" value="MCPsignal"/>
    <property type="match status" value="1"/>
</dbReference>
<name>A0A0C6FRY2_9HYPH</name>
<dbReference type="PRINTS" id="PR00260">
    <property type="entry name" value="CHEMTRNSDUCR"/>
</dbReference>
<dbReference type="InterPro" id="IPR004090">
    <property type="entry name" value="Chemotax_Me-accpt_rcpt"/>
</dbReference>
<feature type="domain" description="HAMP" evidence="6">
    <location>
        <begin position="214"/>
        <end position="267"/>
    </location>
</feature>
<dbReference type="GO" id="GO:0016020">
    <property type="term" value="C:membrane"/>
    <property type="evidence" value="ECO:0007669"/>
    <property type="project" value="InterPro"/>
</dbReference>
<dbReference type="Gene3D" id="6.10.340.10">
    <property type="match status" value="1"/>
</dbReference>
<dbReference type="Pfam" id="PF00672">
    <property type="entry name" value="HAMP"/>
    <property type="match status" value="1"/>
</dbReference>